<evidence type="ECO:0008006" key="4">
    <source>
        <dbReference type="Google" id="ProtNLM"/>
    </source>
</evidence>
<dbReference type="RefSeq" id="WP_150276084.1">
    <property type="nucleotide sequence ID" value="NZ_BMFF01000002.1"/>
</dbReference>
<comment type="caution">
    <text evidence="2">The sequence shown here is derived from an EMBL/GenBank/DDBJ whole genome shotgun (WGS) entry which is preliminary data.</text>
</comment>
<keyword evidence="3" id="KW-1185">Reference proteome</keyword>
<dbReference type="EMBL" id="BMFF01000002">
    <property type="protein sequence ID" value="GGC90926.1"/>
    <property type="molecule type" value="Genomic_DNA"/>
</dbReference>
<feature type="chain" id="PRO_5046692222" description="Lipoprotein" evidence="1">
    <location>
        <begin position="24"/>
        <end position="203"/>
    </location>
</feature>
<sequence length="203" mass="22337">MILGTWKSLCLLAMLMLVGCATKNVNQGVDPGQMVDTGLVFASVSTSVESGFGPVALFYFTEGGYVESREEHIPGATLKPSELEEDSGRLVVLEMPVGPNSLRYWQLTHGMARYTPAQPVPEIKFTVESGKALYLGNLHMNVDMGSNFLNQPVVGDLLPEIRDRSERDLAMFKSRYSRVSDADIIAKQPFLGVWLPQNPFLAP</sequence>
<dbReference type="PROSITE" id="PS51257">
    <property type="entry name" value="PROKAR_LIPOPROTEIN"/>
    <property type="match status" value="1"/>
</dbReference>
<accession>A0ABQ1P8H2</accession>
<reference evidence="3" key="1">
    <citation type="journal article" date="2019" name="Int. J. Syst. Evol. Microbiol.">
        <title>The Global Catalogue of Microorganisms (GCM) 10K type strain sequencing project: providing services to taxonomists for standard genome sequencing and annotation.</title>
        <authorList>
            <consortium name="The Broad Institute Genomics Platform"/>
            <consortium name="The Broad Institute Genome Sequencing Center for Infectious Disease"/>
            <person name="Wu L."/>
            <person name="Ma J."/>
        </authorList>
    </citation>
    <scope>NUCLEOTIDE SEQUENCE [LARGE SCALE GENOMIC DNA]</scope>
    <source>
        <strain evidence="3">CGMCC 1.12482</strain>
    </source>
</reference>
<dbReference type="Proteomes" id="UP000638188">
    <property type="component" value="Unassembled WGS sequence"/>
</dbReference>
<protein>
    <recommendedName>
        <fullName evidence="4">Lipoprotein</fullName>
    </recommendedName>
</protein>
<gene>
    <name evidence="2" type="ORF">GCM10007418_08250</name>
</gene>
<keyword evidence="1" id="KW-0732">Signal</keyword>
<evidence type="ECO:0000313" key="2">
    <source>
        <dbReference type="EMBL" id="GGC90926.1"/>
    </source>
</evidence>
<feature type="signal peptide" evidence="1">
    <location>
        <begin position="1"/>
        <end position="23"/>
    </location>
</feature>
<proteinExistence type="predicted"/>
<evidence type="ECO:0000313" key="3">
    <source>
        <dbReference type="Proteomes" id="UP000638188"/>
    </source>
</evidence>
<evidence type="ECO:0000256" key="1">
    <source>
        <dbReference type="SAM" id="SignalP"/>
    </source>
</evidence>
<organism evidence="2 3">
    <name type="scientific">Halopseudomonas salina</name>
    <dbReference type="NCBI Taxonomy" id="1323744"/>
    <lineage>
        <taxon>Bacteria</taxon>
        <taxon>Pseudomonadati</taxon>
        <taxon>Pseudomonadota</taxon>
        <taxon>Gammaproteobacteria</taxon>
        <taxon>Pseudomonadales</taxon>
        <taxon>Pseudomonadaceae</taxon>
        <taxon>Halopseudomonas</taxon>
    </lineage>
</organism>
<name>A0ABQ1P8H2_9GAMM</name>